<dbReference type="AlphaFoldDB" id="A0A0S3SCG4"/>
<dbReference type="Proteomes" id="UP000291084">
    <property type="component" value="Chromosome 6"/>
</dbReference>
<protein>
    <submittedName>
        <fullName evidence="1">Uncharacterized protein</fullName>
    </submittedName>
</protein>
<dbReference type="EMBL" id="AP015039">
    <property type="protein sequence ID" value="BAT90568.1"/>
    <property type="molecule type" value="Genomic_DNA"/>
</dbReference>
<sequence>MRMEKGHVENRKEKLEEIDLQQWEKRVSWFHGVVGIIWVQSVHIRQQSLTQSLTGEEEEEEAGERRKKKRKVCEYNLVLAKYAVQ</sequence>
<reference evidence="1 2" key="1">
    <citation type="journal article" date="2015" name="Sci. Rep.">
        <title>The power of single molecule real-time sequencing technology in the de novo assembly of a eukaryotic genome.</title>
        <authorList>
            <person name="Sakai H."/>
            <person name="Naito K."/>
            <person name="Ogiso-Tanaka E."/>
            <person name="Takahashi Y."/>
            <person name="Iseki K."/>
            <person name="Muto C."/>
            <person name="Satou K."/>
            <person name="Teruya K."/>
            <person name="Shiroma A."/>
            <person name="Shimoji M."/>
            <person name="Hirano T."/>
            <person name="Itoh T."/>
            <person name="Kaga A."/>
            <person name="Tomooka N."/>
        </authorList>
    </citation>
    <scope>NUCLEOTIDE SEQUENCE [LARGE SCALE GENOMIC DNA]</scope>
    <source>
        <strain evidence="2">cv. Shumari</strain>
    </source>
</reference>
<proteinExistence type="predicted"/>
<keyword evidence="2" id="KW-1185">Reference proteome</keyword>
<gene>
    <name evidence="1" type="primary">Vigan.06G183300</name>
    <name evidence="1" type="ORF">VIGAN_06183300</name>
</gene>
<organism evidence="1 2">
    <name type="scientific">Vigna angularis var. angularis</name>
    <dbReference type="NCBI Taxonomy" id="157739"/>
    <lineage>
        <taxon>Eukaryota</taxon>
        <taxon>Viridiplantae</taxon>
        <taxon>Streptophyta</taxon>
        <taxon>Embryophyta</taxon>
        <taxon>Tracheophyta</taxon>
        <taxon>Spermatophyta</taxon>
        <taxon>Magnoliopsida</taxon>
        <taxon>eudicotyledons</taxon>
        <taxon>Gunneridae</taxon>
        <taxon>Pentapetalae</taxon>
        <taxon>rosids</taxon>
        <taxon>fabids</taxon>
        <taxon>Fabales</taxon>
        <taxon>Fabaceae</taxon>
        <taxon>Papilionoideae</taxon>
        <taxon>50 kb inversion clade</taxon>
        <taxon>NPAAA clade</taxon>
        <taxon>indigoferoid/millettioid clade</taxon>
        <taxon>Phaseoleae</taxon>
        <taxon>Vigna</taxon>
    </lineage>
</organism>
<accession>A0A0S3SCG4</accession>
<name>A0A0S3SCG4_PHAAN</name>
<evidence type="ECO:0000313" key="2">
    <source>
        <dbReference type="Proteomes" id="UP000291084"/>
    </source>
</evidence>
<evidence type="ECO:0000313" key="1">
    <source>
        <dbReference type="EMBL" id="BAT90568.1"/>
    </source>
</evidence>